<keyword evidence="1" id="KW-0472">Membrane</keyword>
<keyword evidence="1" id="KW-1133">Transmembrane helix</keyword>
<feature type="transmembrane region" description="Helical" evidence="1">
    <location>
        <begin position="12"/>
        <end position="29"/>
    </location>
</feature>
<protein>
    <submittedName>
        <fullName evidence="2">Uncharacterized protein</fullName>
    </submittedName>
</protein>
<name>A0A5J1F6G2_SALET</name>
<feature type="transmembrane region" description="Helical" evidence="1">
    <location>
        <begin position="35"/>
        <end position="51"/>
    </location>
</feature>
<organism evidence="2">
    <name type="scientific">Salmonella enterica subsp. enterica serovar Braenderup</name>
    <dbReference type="NCBI Taxonomy" id="149391"/>
    <lineage>
        <taxon>Bacteria</taxon>
        <taxon>Pseudomonadati</taxon>
        <taxon>Pseudomonadota</taxon>
        <taxon>Gammaproteobacteria</taxon>
        <taxon>Enterobacterales</taxon>
        <taxon>Enterobacteriaceae</taxon>
        <taxon>Salmonella</taxon>
    </lineage>
</organism>
<keyword evidence="1" id="KW-0812">Transmembrane</keyword>
<evidence type="ECO:0000256" key="1">
    <source>
        <dbReference type="SAM" id="Phobius"/>
    </source>
</evidence>
<gene>
    <name evidence="2" type="ORF">F9G64_10250</name>
</gene>
<reference evidence="2" key="1">
    <citation type="submission" date="2019-10" db="EMBL/GenBank/DDBJ databases">
        <authorList>
            <person name="Ashton P.M."/>
            <person name="Dallman T."/>
            <person name="Nair S."/>
            <person name="De Pinna E."/>
            <person name="Peters T."/>
            <person name="Grant K."/>
        </authorList>
    </citation>
    <scope>NUCLEOTIDE SEQUENCE</scope>
    <source>
        <strain evidence="2">810119</strain>
    </source>
</reference>
<evidence type="ECO:0000313" key="2">
    <source>
        <dbReference type="EMBL" id="EDA0175225.1"/>
    </source>
</evidence>
<proteinExistence type="predicted"/>
<dbReference type="EMBL" id="AALIQJ010000013">
    <property type="protein sequence ID" value="EDA0175225.1"/>
    <property type="molecule type" value="Genomic_DNA"/>
</dbReference>
<sequence>MEIDNLEKKSVKNLYAWLIAILPFVVSFPPEEYDNYVMVISFVVGIGLLVADRMNLTEAGYEPPSFLWGFFIPPVYLWKRATVLGSNRLLFIVWIVAFAASFFVYSFNTDSALEEAACPIVTTILKENNGSEASKCMKVTIQDKVTDKFYKATATLDNGNDINITIEMTGDENFYVRVPEYYLNN</sequence>
<feature type="transmembrane region" description="Helical" evidence="1">
    <location>
        <begin position="89"/>
        <end position="107"/>
    </location>
</feature>
<comment type="caution">
    <text evidence="2">The sequence shown here is derived from an EMBL/GenBank/DDBJ whole genome shotgun (WGS) entry which is preliminary data.</text>
</comment>
<accession>A0A5J1F6G2</accession>
<dbReference type="AlphaFoldDB" id="A0A5J1F6G2"/>